<feature type="signal peptide" evidence="1">
    <location>
        <begin position="1"/>
        <end position="19"/>
    </location>
</feature>
<feature type="chain" id="PRO_5015034147" evidence="1">
    <location>
        <begin position="20"/>
        <end position="130"/>
    </location>
</feature>
<evidence type="ECO:0000313" key="2">
    <source>
        <dbReference type="EMBL" id="JAG43375.1"/>
    </source>
</evidence>
<organism evidence="3">
    <name type="scientific">Lygus hesperus</name>
    <name type="common">Western plant bug</name>
    <dbReference type="NCBI Taxonomy" id="30085"/>
    <lineage>
        <taxon>Eukaryota</taxon>
        <taxon>Metazoa</taxon>
        <taxon>Ecdysozoa</taxon>
        <taxon>Arthropoda</taxon>
        <taxon>Hexapoda</taxon>
        <taxon>Insecta</taxon>
        <taxon>Pterygota</taxon>
        <taxon>Neoptera</taxon>
        <taxon>Paraneoptera</taxon>
        <taxon>Hemiptera</taxon>
        <taxon>Heteroptera</taxon>
        <taxon>Panheteroptera</taxon>
        <taxon>Cimicomorpha</taxon>
        <taxon>Miridae</taxon>
        <taxon>Mirini</taxon>
        <taxon>Lygus</taxon>
    </lineage>
</organism>
<protein>
    <submittedName>
        <fullName evidence="3">DNA replication complex GINS protein SLD5</fullName>
    </submittedName>
</protein>
<sequence>MMKIPAILLLLGFVVYIECAWIDDAPKLYSSLKRIVETVSDNLSGKEDGLFRKEFEDFKVRHHRQYKTAHEAKRRYVIWLLNYVMQLLGDPTSSEKINDEQFDWFNKETNEKIYKAFGKRFLKLAQQKLE</sequence>
<name>A0A0A9ZGT3_LYGHE</name>
<dbReference type="EMBL" id="GBRD01001035">
    <property type="protein sequence ID" value="JAG64786.1"/>
    <property type="molecule type" value="Transcribed_RNA"/>
</dbReference>
<dbReference type="EMBL" id="GBHO01000229">
    <property type="protein sequence ID" value="JAG43375.1"/>
    <property type="molecule type" value="Transcribed_RNA"/>
</dbReference>
<reference evidence="3" key="1">
    <citation type="journal article" date="2014" name="PLoS ONE">
        <title>Transcriptome-Based Identification of ABC Transporters in the Western Tarnished Plant Bug Lygus hesperus.</title>
        <authorList>
            <person name="Hull J.J."/>
            <person name="Chaney K."/>
            <person name="Geib S.M."/>
            <person name="Fabrick J.A."/>
            <person name="Brent C.S."/>
            <person name="Walsh D."/>
            <person name="Lavine L.C."/>
        </authorList>
    </citation>
    <scope>NUCLEOTIDE SEQUENCE</scope>
</reference>
<dbReference type="AlphaFoldDB" id="A0A0A9ZGT3"/>
<dbReference type="EMBL" id="GBHO01000228">
    <property type="protein sequence ID" value="JAG43376.1"/>
    <property type="molecule type" value="Transcribed_RNA"/>
</dbReference>
<proteinExistence type="predicted"/>
<evidence type="ECO:0000313" key="4">
    <source>
        <dbReference type="EMBL" id="JAG64785.1"/>
    </source>
</evidence>
<gene>
    <name evidence="3" type="primary">GINS4_1</name>
    <name evidence="2" type="synonym">GINS4_0</name>
    <name evidence="2" type="ORF">CM83_34298</name>
    <name evidence="3" type="ORF">CM83_34299</name>
</gene>
<reference evidence="4" key="3">
    <citation type="submission" date="2014-09" db="EMBL/GenBank/DDBJ databases">
        <authorList>
            <person name="Magalhaes I.L.F."/>
            <person name="Oliveira U."/>
            <person name="Santos F.R."/>
            <person name="Vidigal T.H.D.A."/>
            <person name="Brescovit A.D."/>
            <person name="Santos A.J."/>
        </authorList>
    </citation>
    <scope>NUCLEOTIDE SEQUENCE</scope>
</reference>
<keyword evidence="1" id="KW-0732">Signal</keyword>
<evidence type="ECO:0000313" key="3">
    <source>
        <dbReference type="EMBL" id="JAG43376.1"/>
    </source>
</evidence>
<reference evidence="3" key="2">
    <citation type="submission" date="2014-07" db="EMBL/GenBank/DDBJ databases">
        <authorList>
            <person name="Hull J."/>
        </authorList>
    </citation>
    <scope>NUCLEOTIDE SEQUENCE</scope>
</reference>
<evidence type="ECO:0000256" key="1">
    <source>
        <dbReference type="SAM" id="SignalP"/>
    </source>
</evidence>
<accession>A0A0A9ZGT3</accession>
<dbReference type="EMBL" id="GBRD01001036">
    <property type="protein sequence ID" value="JAG64785.1"/>
    <property type="molecule type" value="Transcribed_RNA"/>
</dbReference>